<dbReference type="NCBIfam" id="TIGR01549">
    <property type="entry name" value="HAD-SF-IA-v1"/>
    <property type="match status" value="1"/>
</dbReference>
<dbReference type="Gene3D" id="1.10.1220.170">
    <property type="match status" value="1"/>
</dbReference>
<dbReference type="GO" id="GO:0016787">
    <property type="term" value="F:hydrolase activity"/>
    <property type="evidence" value="ECO:0007669"/>
    <property type="project" value="UniProtKB-KW"/>
</dbReference>
<dbReference type="EMBL" id="OGTP01000003">
    <property type="protein sequence ID" value="SPB14114.1"/>
    <property type="molecule type" value="Genomic_DNA"/>
</dbReference>
<dbReference type="Gene3D" id="3.40.50.1000">
    <property type="entry name" value="HAD superfamily/HAD-like"/>
    <property type="match status" value="1"/>
</dbReference>
<dbReference type="InterPro" id="IPR006439">
    <property type="entry name" value="HAD-SF_hydro_IA"/>
</dbReference>
<organism evidence="1 2">
    <name type="scientific">Caballeronia novacaledonica</name>
    <dbReference type="NCBI Taxonomy" id="1544861"/>
    <lineage>
        <taxon>Bacteria</taxon>
        <taxon>Pseudomonadati</taxon>
        <taxon>Pseudomonadota</taxon>
        <taxon>Betaproteobacteria</taxon>
        <taxon>Burkholderiales</taxon>
        <taxon>Burkholderiaceae</taxon>
        <taxon>Caballeronia</taxon>
    </lineage>
</organism>
<evidence type="ECO:0000313" key="2">
    <source>
        <dbReference type="Proteomes" id="UP000238169"/>
    </source>
</evidence>
<accession>A0A2U3I1W6</accession>
<keyword evidence="2" id="KW-1185">Reference proteome</keyword>
<dbReference type="PANTHER" id="PTHR46649">
    <property type="match status" value="1"/>
</dbReference>
<gene>
    <name evidence="1" type="ORF">NOV72_01363</name>
</gene>
<dbReference type="InterPro" id="IPR036412">
    <property type="entry name" value="HAD-like_sf"/>
</dbReference>
<dbReference type="SFLD" id="SFLDG01129">
    <property type="entry name" value="C1.5:_HAD__Beta-PGM__Phosphata"/>
    <property type="match status" value="1"/>
</dbReference>
<dbReference type="Pfam" id="PF00702">
    <property type="entry name" value="Hydrolase"/>
    <property type="match status" value="1"/>
</dbReference>
<dbReference type="AlphaFoldDB" id="A0A2U3I1W6"/>
<keyword evidence="1" id="KW-0378">Hydrolase</keyword>
<sequence>MTKHFKRLEMSIASIRSLKDVSLGRETRMTAAELITVLQQLPEHARLSVYLSEKGLPRMRETLHLLESPKNATRLRNAIAEYRDAKAIEALRQLPVVSSLAEVTFDPDVQAVIFDAFGTLCRITDLQQPFHRLINHGGGTGFWAARKVLMTRPVDLREGAAVLGLDPKPEVMEALESALTAELTSIELYSEVHDVLTGLRARGIKLAIASNLAKPYAPPVLALLPFELDAYAWSFEVGYLKPDRRIFEWACKRLGVAPENTLMIGDTLSADRDGALGAGMQAIHLQRPDETDGGRG</sequence>
<evidence type="ECO:0000313" key="1">
    <source>
        <dbReference type="EMBL" id="SPB14114.1"/>
    </source>
</evidence>
<dbReference type="SUPFAM" id="SSF56784">
    <property type="entry name" value="HAD-like"/>
    <property type="match status" value="1"/>
</dbReference>
<dbReference type="Proteomes" id="UP000238169">
    <property type="component" value="Unassembled WGS sequence"/>
</dbReference>
<dbReference type="OrthoDB" id="9802003at2"/>
<reference evidence="2" key="1">
    <citation type="submission" date="2018-01" db="EMBL/GenBank/DDBJ databases">
        <authorList>
            <person name="Peeters C."/>
        </authorList>
    </citation>
    <scope>NUCLEOTIDE SEQUENCE [LARGE SCALE GENOMIC DNA]</scope>
</reference>
<protein>
    <submittedName>
        <fullName evidence="1">HAD superfamily hydrolase</fullName>
    </submittedName>
</protein>
<dbReference type="SFLD" id="SFLDS00003">
    <property type="entry name" value="Haloacid_Dehalogenase"/>
    <property type="match status" value="1"/>
</dbReference>
<dbReference type="InterPro" id="IPR023214">
    <property type="entry name" value="HAD_sf"/>
</dbReference>
<name>A0A2U3I1W6_9BURK</name>
<dbReference type="RefSeq" id="WP_106853848.1">
    <property type="nucleotide sequence ID" value="NZ_OGTP01000003.1"/>
</dbReference>
<dbReference type="PRINTS" id="PR00413">
    <property type="entry name" value="HADHALOGNASE"/>
</dbReference>
<proteinExistence type="predicted"/>
<dbReference type="PANTHER" id="PTHR46649:SF4">
    <property type="entry name" value="HALOACID DEHALOGENASE-LIKE HYDROLASE (HAD) SUPERFAMILY PROTEIN"/>
    <property type="match status" value="1"/>
</dbReference>